<organism evidence="1">
    <name type="scientific">Solanum chacoense</name>
    <name type="common">Chaco potato</name>
    <dbReference type="NCBI Taxonomy" id="4108"/>
    <lineage>
        <taxon>Eukaryota</taxon>
        <taxon>Viridiplantae</taxon>
        <taxon>Streptophyta</taxon>
        <taxon>Embryophyta</taxon>
        <taxon>Tracheophyta</taxon>
        <taxon>Spermatophyta</taxon>
        <taxon>Magnoliopsida</taxon>
        <taxon>eudicotyledons</taxon>
        <taxon>Gunneridae</taxon>
        <taxon>Pentapetalae</taxon>
        <taxon>asterids</taxon>
        <taxon>lamiids</taxon>
        <taxon>Solanales</taxon>
        <taxon>Solanaceae</taxon>
        <taxon>Solanoideae</taxon>
        <taxon>Solaneae</taxon>
        <taxon>Solanum</taxon>
    </lineage>
</organism>
<sequence>MLDGIINITNGCKTLSKLCIYIYFSQLYQVKTSFAKFFWQSPCLRFRLCHEWFSLLTVRVITERKRQCIKNISSATLIKSLLLTTTMSWEMKTHQIALTLDLYILSHSVEFHILKDLIPL</sequence>
<dbReference type="AlphaFoldDB" id="A0A0V0HXC2"/>
<protein>
    <submittedName>
        <fullName evidence="1">Putative ovule protein</fullName>
    </submittedName>
</protein>
<evidence type="ECO:0000313" key="1">
    <source>
        <dbReference type="EMBL" id="JAP25042.1"/>
    </source>
</evidence>
<accession>A0A0V0HXC2</accession>
<reference evidence="1" key="1">
    <citation type="submission" date="2015-12" db="EMBL/GenBank/DDBJ databases">
        <title>Gene expression during late stages of embryo sac development: a critical building block for successful pollen-pistil interactions.</title>
        <authorList>
            <person name="Liu Y."/>
            <person name="Joly V."/>
            <person name="Sabar M."/>
            <person name="Matton D.P."/>
        </authorList>
    </citation>
    <scope>NUCLEOTIDE SEQUENCE</scope>
</reference>
<proteinExistence type="predicted"/>
<name>A0A0V0HXC2_SOLCH</name>
<dbReference type="EMBL" id="GEDG01013717">
    <property type="protein sequence ID" value="JAP25042.1"/>
    <property type="molecule type" value="Transcribed_RNA"/>
</dbReference>